<dbReference type="EMBL" id="JALIGE010000076">
    <property type="protein sequence ID" value="MCS2163158.1"/>
    <property type="molecule type" value="Genomic_DNA"/>
</dbReference>
<dbReference type="NCBIfam" id="NF011794">
    <property type="entry name" value="PRK15262.1"/>
    <property type="match status" value="1"/>
</dbReference>
<organism evidence="2 3">
    <name type="scientific">Scandinavium hiltneri</name>
    <dbReference type="NCBI Taxonomy" id="2926519"/>
    <lineage>
        <taxon>Bacteria</taxon>
        <taxon>Pseudomonadati</taxon>
        <taxon>Pseudomonadota</taxon>
        <taxon>Gammaproteobacteria</taxon>
        <taxon>Enterobacterales</taxon>
        <taxon>Enterobacteriaceae</taxon>
        <taxon>Scandinavium</taxon>
    </lineage>
</organism>
<dbReference type="InterPro" id="IPR008966">
    <property type="entry name" value="Adhesion_dom_sf"/>
</dbReference>
<feature type="chain" id="PRO_5047411301" evidence="1">
    <location>
        <begin position="20"/>
        <end position="187"/>
    </location>
</feature>
<keyword evidence="3" id="KW-1185">Reference proteome</keyword>
<comment type="caution">
    <text evidence="2">The sequence shown here is derived from an EMBL/GenBank/DDBJ whole genome shotgun (WGS) entry which is preliminary data.</text>
</comment>
<feature type="signal peptide" evidence="1">
    <location>
        <begin position="1"/>
        <end position="19"/>
    </location>
</feature>
<dbReference type="InterPro" id="IPR050263">
    <property type="entry name" value="Bact_Fimbrial_Adh_Pro"/>
</dbReference>
<sequence length="187" mass="20174">MYGYYFLLAPLLFSATLLASEDNVDVDIKANIITNTCSVSVENGARITLPVVKPEWFDNGWTATTDTGGRSFALLLKDCGAPSGASHNTLHLTFAPQSGADVTNQVFPNEILPANGGAQGVGIVIFSEQYRTNVLNTSGQGDVTYDITGKAKQDISNRYLFHARYQKTDVVVPGKLTSNIIIGAYYD</sequence>
<dbReference type="Proteomes" id="UP001205357">
    <property type="component" value="Unassembled WGS sequence"/>
</dbReference>
<name>A0ABT2E5K0_9ENTR</name>
<keyword evidence="1" id="KW-0732">Signal</keyword>
<evidence type="ECO:0000256" key="1">
    <source>
        <dbReference type="SAM" id="SignalP"/>
    </source>
</evidence>
<reference evidence="2 3" key="1">
    <citation type="submission" date="2022-04" db="EMBL/GenBank/DDBJ databases">
        <title>Proposal of a three novel species of Scandinavium, Scandinavium hiltneri, Scandinavium manionii, Scandinavium tedordense.</title>
        <authorList>
            <person name="Maddock D.W."/>
            <person name="Brady C.L."/>
            <person name="Denman S."/>
            <person name="Arnold D."/>
        </authorList>
    </citation>
    <scope>NUCLEOTIDE SEQUENCE [LARGE SCALE GENOMIC DNA]</scope>
    <source>
        <strain evidence="2 3">H11S7</strain>
    </source>
</reference>
<dbReference type="InterPro" id="IPR036937">
    <property type="entry name" value="Adhesion_dom_fimbrial_sf"/>
</dbReference>
<dbReference type="Gene3D" id="2.60.40.1090">
    <property type="entry name" value="Fimbrial-type adhesion domain"/>
    <property type="match status" value="1"/>
</dbReference>
<dbReference type="PANTHER" id="PTHR33420">
    <property type="entry name" value="FIMBRIAL SUBUNIT ELFA-RELATED"/>
    <property type="match status" value="1"/>
</dbReference>
<accession>A0ABT2E5K0</accession>
<evidence type="ECO:0000313" key="3">
    <source>
        <dbReference type="Proteomes" id="UP001205357"/>
    </source>
</evidence>
<dbReference type="RefSeq" id="WP_258989709.1">
    <property type="nucleotide sequence ID" value="NZ_JALIGE010000076.1"/>
</dbReference>
<dbReference type="SUPFAM" id="SSF49401">
    <property type="entry name" value="Bacterial adhesins"/>
    <property type="match status" value="1"/>
</dbReference>
<proteinExistence type="predicted"/>
<evidence type="ECO:0000313" key="2">
    <source>
        <dbReference type="EMBL" id="MCS2163158.1"/>
    </source>
</evidence>
<dbReference type="PANTHER" id="PTHR33420:SF5">
    <property type="entry name" value="FIMBRIAL SUBUNIT"/>
    <property type="match status" value="1"/>
</dbReference>
<gene>
    <name evidence="2" type="ORF">MUU47_18930</name>
</gene>
<protein>
    <submittedName>
        <fullName evidence="2">Fimbrial-like protein</fullName>
    </submittedName>
</protein>